<sequence length="275" mass="30539">MAQYARLLTRVALASLGVGGAFAGVEQCLYTVDAGHRAVLFNRWSGIQKDVVGEGTHLLIPFVQTPIIFSVRTEPFVVASQTGSADLQQVTVALRILQRPQVEALPVIYGTFGEDFKSRILPSIVPEVLKAVVARFNAHELITQREAVSRLIREQLTRDAARYHIVLDDIAITELRFGRDFTVAVERKQVAQQEAERQKWVVQRDEYERQASVIRAQGESAAAKLLSDAYKQAGLAHLELRRIETARHIAETLARSRNIAYLPSSGNILLNLGSS</sequence>
<evidence type="ECO:0000313" key="5">
    <source>
        <dbReference type="EMBL" id="KNC53838.1"/>
    </source>
</evidence>
<dbReference type="PANTHER" id="PTHR23222:SF0">
    <property type="entry name" value="PROHIBITIN 1"/>
    <property type="match status" value="1"/>
</dbReference>
<keyword evidence="6" id="KW-1185">Reference proteome</keyword>
<dbReference type="InterPro" id="IPR000163">
    <property type="entry name" value="Prohibitin"/>
</dbReference>
<dbReference type="RefSeq" id="XP_013754219.1">
    <property type="nucleotide sequence ID" value="XM_013898765.1"/>
</dbReference>
<comment type="subcellular location">
    <subcellularLocation>
        <location evidence="2">Mitochondrion inner membrane</location>
    </subcellularLocation>
</comment>
<dbReference type="Proteomes" id="UP000054408">
    <property type="component" value="Unassembled WGS sequence"/>
</dbReference>
<dbReference type="GeneID" id="25568173"/>
<dbReference type="PRINTS" id="PR00679">
    <property type="entry name" value="PROHIBITIN"/>
</dbReference>
<evidence type="ECO:0000256" key="3">
    <source>
        <dbReference type="SAM" id="SignalP"/>
    </source>
</evidence>
<proteinExistence type="inferred from homology"/>
<dbReference type="Pfam" id="PF01145">
    <property type="entry name" value="Band_7"/>
    <property type="match status" value="1"/>
</dbReference>
<dbReference type="SUPFAM" id="SSF117892">
    <property type="entry name" value="Band 7/SPFH domain"/>
    <property type="match status" value="1"/>
</dbReference>
<dbReference type="Gene3D" id="3.30.479.30">
    <property type="entry name" value="Band 7 domain"/>
    <property type="match status" value="1"/>
</dbReference>
<evidence type="ECO:0000256" key="1">
    <source>
        <dbReference type="ARBA" id="ARBA00009658"/>
    </source>
</evidence>
<dbReference type="InterPro" id="IPR036013">
    <property type="entry name" value="Band_7/SPFH_dom_sf"/>
</dbReference>
<feature type="signal peptide" evidence="3">
    <location>
        <begin position="1"/>
        <end position="23"/>
    </location>
</feature>
<dbReference type="EMBL" id="GL349483">
    <property type="protein sequence ID" value="KNC53838.1"/>
    <property type="molecule type" value="Genomic_DNA"/>
</dbReference>
<name>A0A0L0DQX5_THETB</name>
<feature type="domain" description="Band 7" evidence="4">
    <location>
        <begin position="28"/>
        <end position="189"/>
    </location>
</feature>
<dbReference type="GO" id="GO:0005743">
    <property type="term" value="C:mitochondrial inner membrane"/>
    <property type="evidence" value="ECO:0007669"/>
    <property type="project" value="UniProtKB-SubCell"/>
</dbReference>
<evidence type="ECO:0000259" key="4">
    <source>
        <dbReference type="SMART" id="SM00244"/>
    </source>
</evidence>
<evidence type="ECO:0000313" key="6">
    <source>
        <dbReference type="Proteomes" id="UP000054408"/>
    </source>
</evidence>
<keyword evidence="2" id="KW-0472">Membrane</keyword>
<comment type="similarity">
    <text evidence="1 2">Belongs to the prohibitin family.</text>
</comment>
<dbReference type="InterPro" id="IPR001107">
    <property type="entry name" value="Band_7"/>
</dbReference>
<gene>
    <name evidence="5" type="ORF">AMSG_09787</name>
</gene>
<dbReference type="PANTHER" id="PTHR23222">
    <property type="entry name" value="PROHIBITIN"/>
    <property type="match status" value="1"/>
</dbReference>
<evidence type="ECO:0000256" key="2">
    <source>
        <dbReference type="RuleBase" id="RU366048"/>
    </source>
</evidence>
<keyword evidence="3" id="KW-0732">Signal</keyword>
<dbReference type="GO" id="GO:0007005">
    <property type="term" value="P:mitochondrion organization"/>
    <property type="evidence" value="ECO:0007669"/>
    <property type="project" value="TreeGrafter"/>
</dbReference>
<dbReference type="OrthoDB" id="275637at2759"/>
<dbReference type="CDD" id="cd03401">
    <property type="entry name" value="SPFH_prohibitin"/>
    <property type="match status" value="1"/>
</dbReference>
<feature type="chain" id="PRO_5005537373" description="Prohibitin" evidence="3">
    <location>
        <begin position="24"/>
        <end position="275"/>
    </location>
</feature>
<dbReference type="SMART" id="SM00244">
    <property type="entry name" value="PHB"/>
    <property type="match status" value="1"/>
</dbReference>
<dbReference type="AlphaFoldDB" id="A0A0L0DQX5"/>
<reference evidence="5 6" key="1">
    <citation type="submission" date="2010-05" db="EMBL/GenBank/DDBJ databases">
        <title>The Genome Sequence of Thecamonas trahens ATCC 50062.</title>
        <authorList>
            <consortium name="The Broad Institute Genome Sequencing Platform"/>
            <person name="Russ C."/>
            <person name="Cuomo C."/>
            <person name="Shea T."/>
            <person name="Young S.K."/>
            <person name="Zeng Q."/>
            <person name="Koehrsen M."/>
            <person name="Haas B."/>
            <person name="Borodovsky M."/>
            <person name="Guigo R."/>
            <person name="Alvarado L."/>
            <person name="Berlin A."/>
            <person name="Bochicchio J."/>
            <person name="Borenstein D."/>
            <person name="Chapman S."/>
            <person name="Chen Z."/>
            <person name="Freedman E."/>
            <person name="Gellesch M."/>
            <person name="Goldberg J."/>
            <person name="Griggs A."/>
            <person name="Gujja S."/>
            <person name="Heilman E."/>
            <person name="Heiman D."/>
            <person name="Hepburn T."/>
            <person name="Howarth C."/>
            <person name="Jen D."/>
            <person name="Larson L."/>
            <person name="Mehta T."/>
            <person name="Park D."/>
            <person name="Pearson M."/>
            <person name="Roberts A."/>
            <person name="Saif S."/>
            <person name="Shenoy N."/>
            <person name="Sisk P."/>
            <person name="Stolte C."/>
            <person name="Sykes S."/>
            <person name="Thomson T."/>
            <person name="Walk T."/>
            <person name="White J."/>
            <person name="Yandava C."/>
            <person name="Burger G."/>
            <person name="Gray M.W."/>
            <person name="Holland P.W.H."/>
            <person name="King N."/>
            <person name="Lang F.B.F."/>
            <person name="Roger A.J."/>
            <person name="Ruiz-Trillo I."/>
            <person name="Lander E."/>
            <person name="Nusbaum C."/>
        </authorList>
    </citation>
    <scope>NUCLEOTIDE SEQUENCE [LARGE SCALE GENOMIC DNA]</scope>
    <source>
        <strain evidence="5 6">ATCC 50062</strain>
    </source>
</reference>
<organism evidence="5 6">
    <name type="scientific">Thecamonas trahens ATCC 50062</name>
    <dbReference type="NCBI Taxonomy" id="461836"/>
    <lineage>
        <taxon>Eukaryota</taxon>
        <taxon>Apusozoa</taxon>
        <taxon>Apusomonadida</taxon>
        <taxon>Apusomonadidae</taxon>
        <taxon>Thecamonas</taxon>
    </lineage>
</organism>
<dbReference type="FunFam" id="3.30.479.30:FF:000001">
    <property type="entry name" value="Prohibitin 2"/>
    <property type="match status" value="1"/>
</dbReference>
<keyword evidence="2" id="KW-0999">Mitochondrion inner membrane</keyword>
<accession>A0A0L0DQX5</accession>
<dbReference type="eggNOG" id="KOG3083">
    <property type="taxonomic scope" value="Eukaryota"/>
</dbReference>
<protein>
    <recommendedName>
        <fullName evidence="2">Prohibitin</fullName>
    </recommendedName>
</protein>
<dbReference type="OMA" id="YEFRLVT"/>
<dbReference type="STRING" id="461836.A0A0L0DQX5"/>
<keyword evidence="2" id="KW-0496">Mitochondrion</keyword>